<dbReference type="VEuPathDB" id="GiardiaDB:DHA2_152915"/>
<dbReference type="VEuPathDB" id="GiardiaDB:GL50581_3457"/>
<comment type="caution">
    <text evidence="2">The sequence shown here is derived from an EMBL/GenBank/DDBJ whole genome shotgun (WGS) entry which is preliminary data.</text>
</comment>
<evidence type="ECO:0000256" key="1">
    <source>
        <dbReference type="SAM" id="Phobius"/>
    </source>
</evidence>
<dbReference type="Proteomes" id="UP000018040">
    <property type="component" value="Unassembled WGS sequence"/>
</dbReference>
<feature type="non-terminal residue" evidence="2">
    <location>
        <position position="1"/>
    </location>
</feature>
<accession>V6TWN3</accession>
<feature type="transmembrane region" description="Helical" evidence="1">
    <location>
        <begin position="60"/>
        <end position="84"/>
    </location>
</feature>
<name>V6TWN3_GIAIN</name>
<evidence type="ECO:0000313" key="3">
    <source>
        <dbReference type="Proteomes" id="UP000018040"/>
    </source>
</evidence>
<keyword evidence="1" id="KW-1133">Transmembrane helix</keyword>
<reference evidence="3" key="1">
    <citation type="submission" date="2012-02" db="EMBL/GenBank/DDBJ databases">
        <title>Genome sequencing of Giardia lamblia Genotypes A2 and B isolates (DH and GS) and comparative analysis with the genomes of Genotypes A1 and E (WB and Pig).</title>
        <authorList>
            <person name="Adam R."/>
            <person name="Dahlstrom E."/>
            <person name="Martens C."/>
            <person name="Bruno D."/>
            <person name="Barbian K."/>
            <person name="Porcella S.F."/>
            <person name="Nash T."/>
        </authorList>
    </citation>
    <scope>NUCLEOTIDE SEQUENCE</scope>
    <source>
        <strain evidence="3">GS</strain>
    </source>
</reference>
<sequence length="102" mass="10330">VPCNQTALQGLQVAGVYGCELCRAQAGSGTVLCLRCRDGGLPLENYCGAPPAERRFGSGAIAGISLSVLVLVGGSVGLALGLTICKRGCASEMSEGLRPLHI</sequence>
<reference evidence="2 3" key="2">
    <citation type="journal article" date="2013" name="Genome Biol. Evol.">
        <title>Genome sequencing of Giardia lamblia genotypes A2 and B isolates (DH and GS) and comparative analysis with the genomes of genotypes A1 and E (WB and Pig).</title>
        <authorList>
            <person name="Adam R.D."/>
            <person name="Dahlstrom E.W."/>
            <person name="Martens C.A."/>
            <person name="Bruno D.P."/>
            <person name="Barbian K.D."/>
            <person name="Ricklefs S.M."/>
            <person name="Hernandez M.M."/>
            <person name="Narla N.P."/>
            <person name="Patel R.B."/>
            <person name="Porcella S.F."/>
            <person name="Nash T.E."/>
        </authorList>
    </citation>
    <scope>NUCLEOTIDE SEQUENCE [LARGE SCALE GENOMIC DNA]</scope>
    <source>
        <strain evidence="2 3">GS</strain>
    </source>
</reference>
<dbReference type="VEuPathDB" id="GiardiaDB:GL50803_00114180"/>
<gene>
    <name evidence="2" type="ORF">GSB_152415</name>
</gene>
<keyword evidence="1" id="KW-0472">Membrane</keyword>
<dbReference type="AlphaFoldDB" id="V6TWN3"/>
<dbReference type="EMBL" id="AHHH01000071">
    <property type="protein sequence ID" value="ESU42762.1"/>
    <property type="molecule type" value="Genomic_DNA"/>
</dbReference>
<proteinExistence type="predicted"/>
<keyword evidence="1" id="KW-0812">Transmembrane</keyword>
<protein>
    <submittedName>
        <fullName evidence="2">Variant-specific surface protein</fullName>
    </submittedName>
</protein>
<evidence type="ECO:0000313" key="2">
    <source>
        <dbReference type="EMBL" id="ESU42762.1"/>
    </source>
</evidence>
<organism evidence="2 3">
    <name type="scientific">Giardia intestinalis</name>
    <name type="common">Giardia lamblia</name>
    <dbReference type="NCBI Taxonomy" id="5741"/>
    <lineage>
        <taxon>Eukaryota</taxon>
        <taxon>Metamonada</taxon>
        <taxon>Diplomonadida</taxon>
        <taxon>Hexamitidae</taxon>
        <taxon>Giardiinae</taxon>
        <taxon>Giardia</taxon>
    </lineage>
</organism>